<evidence type="ECO:0000256" key="13">
    <source>
        <dbReference type="RuleBase" id="RU003983"/>
    </source>
</evidence>
<dbReference type="InterPro" id="IPR001915">
    <property type="entry name" value="Peptidase_M48"/>
</dbReference>
<keyword evidence="5 13" id="KW-0378">Hydrolase</keyword>
<feature type="binding site" evidence="12">
    <location>
        <position position="297"/>
    </location>
    <ligand>
        <name>Zn(2+)</name>
        <dbReference type="ChEBI" id="CHEBI:29105"/>
        <note>catalytic</note>
    </ligand>
</feature>
<keyword evidence="2 13" id="KW-0645">Protease</keyword>
<keyword evidence="10 14" id="KW-0472">Membrane</keyword>
<dbReference type="GO" id="GO:0046872">
    <property type="term" value="F:metal ion binding"/>
    <property type="evidence" value="ECO:0007669"/>
    <property type="project" value="UniProtKB-KW"/>
</dbReference>
<dbReference type="AlphaFoldDB" id="A0A916N1Q9"/>
<dbReference type="EMBL" id="CAJQUM010000001">
    <property type="protein sequence ID" value="CAG4882952.1"/>
    <property type="molecule type" value="Genomic_DNA"/>
</dbReference>
<evidence type="ECO:0000256" key="3">
    <source>
        <dbReference type="ARBA" id="ARBA00022692"/>
    </source>
</evidence>
<dbReference type="PANTHER" id="PTHR10120">
    <property type="entry name" value="CAAX PRENYL PROTEASE 1"/>
    <property type="match status" value="1"/>
</dbReference>
<evidence type="ECO:0000256" key="14">
    <source>
        <dbReference type="SAM" id="Phobius"/>
    </source>
</evidence>
<evidence type="ECO:0000259" key="15">
    <source>
        <dbReference type="Pfam" id="PF01435"/>
    </source>
</evidence>
<keyword evidence="7 12" id="KW-0862">Zinc</keyword>
<evidence type="ECO:0000256" key="5">
    <source>
        <dbReference type="ARBA" id="ARBA00022801"/>
    </source>
</evidence>
<evidence type="ECO:0000256" key="2">
    <source>
        <dbReference type="ARBA" id="ARBA00022670"/>
    </source>
</evidence>
<feature type="transmembrane region" description="Helical" evidence="14">
    <location>
        <begin position="20"/>
        <end position="37"/>
    </location>
</feature>
<dbReference type="InterPro" id="IPR027057">
    <property type="entry name" value="CAXX_Prtase_1"/>
</dbReference>
<name>A0A916N1Q9_9PROT</name>
<keyword evidence="3 14" id="KW-0812">Transmembrane</keyword>
<evidence type="ECO:0000256" key="10">
    <source>
        <dbReference type="ARBA" id="ARBA00023136"/>
    </source>
</evidence>
<feature type="transmembrane region" description="Helical" evidence="14">
    <location>
        <begin position="167"/>
        <end position="185"/>
    </location>
</feature>
<feature type="domain" description="Peptidase M48" evidence="15">
    <location>
        <begin position="225"/>
        <end position="427"/>
    </location>
</feature>
<keyword evidence="6" id="KW-0256">Endoplasmic reticulum</keyword>
<feature type="transmembrane region" description="Helical" evidence="14">
    <location>
        <begin position="77"/>
        <end position="95"/>
    </location>
</feature>
<comment type="cofactor">
    <cofactor evidence="12 13">
        <name>Zn(2+)</name>
        <dbReference type="ChEBI" id="CHEBI:29105"/>
    </cofactor>
    <text evidence="12 13">Binds 1 zinc ion per subunit.</text>
</comment>
<dbReference type="GO" id="GO:0004222">
    <property type="term" value="F:metalloendopeptidase activity"/>
    <property type="evidence" value="ECO:0007669"/>
    <property type="project" value="InterPro"/>
</dbReference>
<feature type="transmembrane region" description="Helical" evidence="14">
    <location>
        <begin position="191"/>
        <end position="210"/>
    </location>
</feature>
<dbReference type="CDD" id="cd07343">
    <property type="entry name" value="M48A_Zmpste24p_like"/>
    <property type="match status" value="1"/>
</dbReference>
<evidence type="ECO:0000256" key="7">
    <source>
        <dbReference type="ARBA" id="ARBA00022833"/>
    </source>
</evidence>
<evidence type="ECO:0000313" key="17">
    <source>
        <dbReference type="EMBL" id="CAG4882952.1"/>
    </source>
</evidence>
<feature type="binding site" evidence="12">
    <location>
        <position position="371"/>
    </location>
    <ligand>
        <name>Zn(2+)</name>
        <dbReference type="ChEBI" id="CHEBI:29105"/>
        <note>catalytic</note>
    </ligand>
</feature>
<dbReference type="GO" id="GO:0071586">
    <property type="term" value="P:CAAX-box protein processing"/>
    <property type="evidence" value="ECO:0007669"/>
    <property type="project" value="InterPro"/>
</dbReference>
<evidence type="ECO:0000259" key="16">
    <source>
        <dbReference type="Pfam" id="PF16491"/>
    </source>
</evidence>
<evidence type="ECO:0000313" key="18">
    <source>
        <dbReference type="Proteomes" id="UP000742786"/>
    </source>
</evidence>
<proteinExistence type="inferred from homology"/>
<keyword evidence="8 14" id="KW-1133">Transmembrane helix</keyword>
<feature type="transmembrane region" description="Helical" evidence="14">
    <location>
        <begin position="308"/>
        <end position="330"/>
    </location>
</feature>
<feature type="active site" description="Proton donor" evidence="11">
    <location>
        <position position="375"/>
    </location>
</feature>
<evidence type="ECO:0000256" key="11">
    <source>
        <dbReference type="PIRSR" id="PIRSR627057-1"/>
    </source>
</evidence>
<feature type="transmembrane region" description="Helical" evidence="14">
    <location>
        <begin position="115"/>
        <end position="139"/>
    </location>
</feature>
<evidence type="ECO:0000256" key="1">
    <source>
        <dbReference type="ARBA" id="ARBA00004477"/>
    </source>
</evidence>
<accession>A0A916N1Q9</accession>
<dbReference type="Proteomes" id="UP000742786">
    <property type="component" value="Unassembled WGS sequence"/>
</dbReference>
<dbReference type="Pfam" id="PF01435">
    <property type="entry name" value="Peptidase_M48"/>
    <property type="match status" value="1"/>
</dbReference>
<gene>
    <name evidence="17" type="ORF">GTOL_10834</name>
</gene>
<evidence type="ECO:0000256" key="6">
    <source>
        <dbReference type="ARBA" id="ARBA00022824"/>
    </source>
</evidence>
<evidence type="ECO:0000256" key="12">
    <source>
        <dbReference type="PIRSR" id="PIRSR627057-2"/>
    </source>
</evidence>
<keyword evidence="9 13" id="KW-0482">Metalloprotease</keyword>
<protein>
    <submittedName>
        <fullName evidence="17">STE24 endopeptidase</fullName>
    </submittedName>
</protein>
<dbReference type="InterPro" id="IPR032456">
    <property type="entry name" value="Peptidase_M48_N"/>
</dbReference>
<comment type="subcellular location">
    <subcellularLocation>
        <location evidence="1">Endoplasmic reticulum membrane</location>
        <topology evidence="1">Multi-pass membrane protein</topology>
    </subcellularLocation>
</comment>
<keyword evidence="4 12" id="KW-0479">Metal-binding</keyword>
<evidence type="ECO:0000256" key="8">
    <source>
        <dbReference type="ARBA" id="ARBA00022989"/>
    </source>
</evidence>
<reference evidence="17" key="1">
    <citation type="submission" date="2021-04" db="EMBL/GenBank/DDBJ databases">
        <authorList>
            <person name="Hornung B."/>
        </authorList>
    </citation>
    <scope>NUCLEOTIDE SEQUENCE</scope>
    <source>
        <strain evidence="17">G5G6</strain>
    </source>
</reference>
<comment type="similarity">
    <text evidence="13">Belongs to the peptidase M48 family.</text>
</comment>
<feature type="transmembrane region" description="Helical" evidence="14">
    <location>
        <begin position="342"/>
        <end position="363"/>
    </location>
</feature>
<dbReference type="FunFam" id="3.30.2010.10:FF:000002">
    <property type="entry name" value="CAAX prenyl protease"/>
    <property type="match status" value="1"/>
</dbReference>
<evidence type="ECO:0000256" key="9">
    <source>
        <dbReference type="ARBA" id="ARBA00023049"/>
    </source>
</evidence>
<dbReference type="Gene3D" id="3.30.2010.10">
    <property type="entry name" value="Metalloproteases ('zincins'), catalytic domain"/>
    <property type="match status" value="1"/>
</dbReference>
<feature type="active site" evidence="11">
    <location>
        <position position="294"/>
    </location>
</feature>
<sequence>MLIQRDFLIASNPIVNINSIQLFFLFVLAITALRLWLTMRQIAHVTAHRDQVPQRFAARITLDEHQKAADYTVVKNHLALIQAVVETGLLLAFTLGGLLDACAQLPLRWFAEGGYAYGLALFAVFGLIGFVVDLPLSLYRTFVVDARFGFNKTTPALYLTDLLKQTLLAVLIGAPLLFVVLWLMAQMGEHWWLWVWLFWIGFSLVIQLLFPTLIAPLFNKFTPLADDTLRARIDALLARCGFRSSGVFVMDGSKRSTQGNAYFTGFGAAKRIVFFDTLIERLQPAEIEAVLAHELGHFKLRHVWKGIAATWLLSLGLLWLLGVLMTQPWFYMTLGVHHPGTAMALILFMLVLPVALFPLSPLLSAFSRRHEYEADTFAARQTNASDMVTALVKLYRDNASTLTPDPLHSLFHDSHPPASLRIARLETV</sequence>
<dbReference type="Pfam" id="PF16491">
    <property type="entry name" value="Peptidase_M48_N"/>
    <property type="match status" value="1"/>
</dbReference>
<keyword evidence="18" id="KW-1185">Reference proteome</keyword>
<evidence type="ECO:0000256" key="4">
    <source>
        <dbReference type="ARBA" id="ARBA00022723"/>
    </source>
</evidence>
<feature type="binding site" evidence="12">
    <location>
        <position position="293"/>
    </location>
    <ligand>
        <name>Zn(2+)</name>
        <dbReference type="ChEBI" id="CHEBI:29105"/>
        <note>catalytic</note>
    </ligand>
</feature>
<organism evidence="17 18">
    <name type="scientific">Georgfuchsia toluolica</name>
    <dbReference type="NCBI Taxonomy" id="424218"/>
    <lineage>
        <taxon>Bacteria</taxon>
        <taxon>Pseudomonadati</taxon>
        <taxon>Pseudomonadota</taxon>
        <taxon>Betaproteobacteria</taxon>
        <taxon>Nitrosomonadales</taxon>
        <taxon>Sterolibacteriaceae</taxon>
        <taxon>Georgfuchsia</taxon>
    </lineage>
</organism>
<feature type="domain" description="CAAX prenyl protease 1 N-terminal" evidence="16">
    <location>
        <begin position="41"/>
        <end position="220"/>
    </location>
</feature>
<comment type="caution">
    <text evidence="17">The sequence shown here is derived from an EMBL/GenBank/DDBJ whole genome shotgun (WGS) entry which is preliminary data.</text>
</comment>